<name>A0A558DJI4_9PSEU</name>
<comment type="caution">
    <text evidence="3">The sequence shown here is derived from an EMBL/GenBank/DDBJ whole genome shotgun (WGS) entry which is preliminary data.</text>
</comment>
<dbReference type="GO" id="GO:0016787">
    <property type="term" value="F:hydrolase activity"/>
    <property type="evidence" value="ECO:0007669"/>
    <property type="project" value="UniProtKB-KW"/>
</dbReference>
<dbReference type="InterPro" id="IPR049492">
    <property type="entry name" value="BD-FAE-like_dom"/>
</dbReference>
<dbReference type="AlphaFoldDB" id="A0A558DJI4"/>
<evidence type="ECO:0000313" key="3">
    <source>
        <dbReference type="EMBL" id="TVT61174.1"/>
    </source>
</evidence>
<organism evidence="3 4">
    <name type="scientific">Amycolatopsis rhizosphaerae</name>
    <dbReference type="NCBI Taxonomy" id="2053003"/>
    <lineage>
        <taxon>Bacteria</taxon>
        <taxon>Bacillati</taxon>
        <taxon>Actinomycetota</taxon>
        <taxon>Actinomycetes</taxon>
        <taxon>Pseudonocardiales</taxon>
        <taxon>Pseudonocardiaceae</taxon>
        <taxon>Amycolatopsis</taxon>
    </lineage>
</organism>
<feature type="domain" description="BD-FAE-like" evidence="2">
    <location>
        <begin position="34"/>
        <end position="219"/>
    </location>
</feature>
<gene>
    <name evidence="3" type="ORF">FNH05_03495</name>
</gene>
<dbReference type="Gene3D" id="3.40.50.1820">
    <property type="entry name" value="alpha/beta hydrolase"/>
    <property type="match status" value="1"/>
</dbReference>
<keyword evidence="1 3" id="KW-0378">Hydrolase</keyword>
<evidence type="ECO:0000313" key="4">
    <source>
        <dbReference type="Proteomes" id="UP000320011"/>
    </source>
</evidence>
<dbReference type="EMBL" id="VJWX01000017">
    <property type="protein sequence ID" value="TVT61174.1"/>
    <property type="molecule type" value="Genomic_DNA"/>
</dbReference>
<dbReference type="InterPro" id="IPR029058">
    <property type="entry name" value="AB_hydrolase_fold"/>
</dbReference>
<dbReference type="SUPFAM" id="SSF53474">
    <property type="entry name" value="alpha/beta-Hydrolases"/>
    <property type="match status" value="1"/>
</dbReference>
<dbReference type="Pfam" id="PF20434">
    <property type="entry name" value="BD-FAE"/>
    <property type="match status" value="1"/>
</dbReference>
<keyword evidence="4" id="KW-1185">Reference proteome</keyword>
<reference evidence="3 4" key="2">
    <citation type="submission" date="2019-08" db="EMBL/GenBank/DDBJ databases">
        <title>Amycolatopsis acidicola sp. nov., isolated from peat swamp forest soil.</title>
        <authorList>
            <person name="Srisuk N."/>
        </authorList>
    </citation>
    <scope>NUCLEOTIDE SEQUENCE [LARGE SCALE GENOMIC DNA]</scope>
    <source>
        <strain evidence="3 4">TBRC 6029</strain>
    </source>
</reference>
<protein>
    <submittedName>
        <fullName evidence="3">Alpha/beta hydrolase</fullName>
    </submittedName>
</protein>
<dbReference type="Proteomes" id="UP000320011">
    <property type="component" value="Unassembled WGS sequence"/>
</dbReference>
<accession>A0A558DJI4</accession>
<dbReference type="InterPro" id="IPR050300">
    <property type="entry name" value="GDXG_lipolytic_enzyme"/>
</dbReference>
<evidence type="ECO:0000259" key="2">
    <source>
        <dbReference type="Pfam" id="PF20434"/>
    </source>
</evidence>
<evidence type="ECO:0000256" key="1">
    <source>
        <dbReference type="ARBA" id="ARBA00022801"/>
    </source>
</evidence>
<dbReference type="OrthoDB" id="255603at2"/>
<dbReference type="PANTHER" id="PTHR48081">
    <property type="entry name" value="AB HYDROLASE SUPERFAMILY PROTEIN C4A8.06C"/>
    <property type="match status" value="1"/>
</dbReference>
<sequence>MLSRSAREADETLRYGEGSEHVIELWRPGNGPVTRTVVVVHGGFWAAEYDRTHIRPLCAELARQGYLTAALEYHRVGQPLGGWPGTFTDVADGLDALPALTGGLVDGANTVLLGHSAGGHLALWAASRHRLPPGSPCHGGEPLRVRGVVSLAGVCDLEAAYRLNLDDGAVRRLLGGGPAQVPDRYRDADPAGLLPLGARCVLLHGDEDDRVPFDISRLYYHVAAGQGDDVTLERLDGMGHFELIDPGAPAFRAVLGAIDAVFAPEWAAR</sequence>
<proteinExistence type="predicted"/>
<reference evidence="3 4" key="1">
    <citation type="submission" date="2019-07" db="EMBL/GenBank/DDBJ databases">
        <authorList>
            <person name="Duangmal K."/>
            <person name="Teo W.F.A."/>
        </authorList>
    </citation>
    <scope>NUCLEOTIDE SEQUENCE [LARGE SCALE GENOMIC DNA]</scope>
    <source>
        <strain evidence="3 4">TBRC 6029</strain>
    </source>
</reference>